<evidence type="ECO:0000256" key="3">
    <source>
        <dbReference type="ARBA" id="ARBA00022490"/>
    </source>
</evidence>
<gene>
    <name evidence="7" type="ORF">BLNAU_7766</name>
</gene>
<evidence type="ECO:0000313" key="8">
    <source>
        <dbReference type="Proteomes" id="UP001281761"/>
    </source>
</evidence>
<keyword evidence="4" id="KW-0677">Repeat</keyword>
<comment type="subcellular location">
    <subcellularLocation>
        <location evidence="1">Cytoplasm</location>
    </subcellularLocation>
</comment>
<name>A0ABQ9Y090_9EUKA</name>
<dbReference type="InterPro" id="IPR040122">
    <property type="entry name" value="Importin_beta"/>
</dbReference>
<accession>A0ABQ9Y090</accession>
<keyword evidence="5" id="KW-0653">Protein transport</keyword>
<proteinExistence type="predicted"/>
<dbReference type="InterPro" id="IPR016024">
    <property type="entry name" value="ARM-type_fold"/>
</dbReference>
<keyword evidence="2" id="KW-0813">Transport</keyword>
<dbReference type="EMBL" id="JARBJD010000048">
    <property type="protein sequence ID" value="KAK2957172.1"/>
    <property type="molecule type" value="Genomic_DNA"/>
</dbReference>
<dbReference type="InterPro" id="IPR001494">
    <property type="entry name" value="Importin-beta_N"/>
</dbReference>
<evidence type="ECO:0000256" key="1">
    <source>
        <dbReference type="ARBA" id="ARBA00004496"/>
    </source>
</evidence>
<keyword evidence="3" id="KW-0963">Cytoplasm</keyword>
<dbReference type="Gene3D" id="1.25.10.10">
    <property type="entry name" value="Leucine-rich Repeat Variant"/>
    <property type="match status" value="2"/>
</dbReference>
<dbReference type="SUPFAM" id="SSF48371">
    <property type="entry name" value="ARM repeat"/>
    <property type="match status" value="1"/>
</dbReference>
<evidence type="ECO:0000256" key="4">
    <source>
        <dbReference type="ARBA" id="ARBA00022737"/>
    </source>
</evidence>
<sequence>MEQSPGQTYSLSMMDSDRNLFVSILLGTLRHETVNQAQSILSSFENENIEQYCVLLSDELGNENSPDFNSRIVAGGQLKNMVKAQGRNEKDAKANLWLGFQPENRVRITDNAKRALQSTIIQVANSAALVISAIGVIEVQRGVDTSLIMELLKNIQTIQTVDTDLLPKIIQVGNDPNTQSQNPSLLPTLLSQHRLNMNLKRASITSLRYLCEDLPIVCLEKFQDELLTIIVSTSLDYAKVYRDESDDEAEVEALSALQILLPAVHERMSQKGPRDMIIKTIMGPLVAIPEQGQPDRQYDHRVKGYRCLIDLADLYYPFITEYAETIFECTISTIKKDQSEIISLAIEVWNAIVSFEASLKFRNRFPERARMTVGQYFANTHPIERNAGLTEKGADQLTNLMMETILSVDEADDPTSRPDISAALSLLSSILSAVDSDELFTKLSSFVLSNLVMVSGQGQSVLSVQPCEQAPSFNCRAGSVYVLILMVMGTIMGWSNLRREEDLLESLRTTPDAKSAFEARSNQATQHSQTLNGFVKEAFNILLQGMLGDDSYAVRTACAFAVHTICAELPFLVIPEKVTLREVDEKWMQTMVSLQQGLTSTDSLVARESAASIKTLARTCTDEQRKKPYNFVNQMLGQLYEPLFGILARGDAGDGALLVTQSTRAMEEMINNCGLAARVELSRKLGAVLDEMTTNQNQPVGLLTAELTIIKLTTLKIEHSIQSHFSKLAGVLARLTQINDMTFQQTLLDTLNIVAHFSSPYDTSFFESLGPYLMTCLSQDQIWPIQRTALDVIAMFAMQLEGRFAPFVATVLPPICEMFTRQTQVPGHVGLAVDERVLPSALMCISDTMLSTHVPCLFMLEPILNIIRLALQTPMNLDAPRERRANVVELYSNALQTLITIYKKFTPQAATTPELQAAYQFLEHTYCPAFIGILSELCMSITTAVDASFAGEHTLTHLAMRTVDLMGNDFIDTLASTFSLFLDSYPSCQPHFFVGDDIVFGIKFLLNVCSAVKSSSIQNNIQQLRQKVTLFPLSS</sequence>
<keyword evidence="8" id="KW-1185">Reference proteome</keyword>
<reference evidence="7 8" key="1">
    <citation type="journal article" date="2022" name="bioRxiv">
        <title>Genomics of Preaxostyla Flagellates Illuminates Evolutionary Transitions and the Path Towards Mitochondrial Loss.</title>
        <authorList>
            <person name="Novak L.V.F."/>
            <person name="Treitli S.C."/>
            <person name="Pyrih J."/>
            <person name="Halakuc P."/>
            <person name="Pipaliya S.V."/>
            <person name="Vacek V."/>
            <person name="Brzon O."/>
            <person name="Soukal P."/>
            <person name="Eme L."/>
            <person name="Dacks J.B."/>
            <person name="Karnkowska A."/>
            <person name="Elias M."/>
            <person name="Hampl V."/>
        </authorList>
    </citation>
    <scope>NUCLEOTIDE SEQUENCE [LARGE SCALE GENOMIC DNA]</scope>
    <source>
        <strain evidence="7">NAU3</strain>
        <tissue evidence="7">Gut</tissue>
    </source>
</reference>
<evidence type="ECO:0000313" key="7">
    <source>
        <dbReference type="EMBL" id="KAK2957172.1"/>
    </source>
</evidence>
<organism evidence="7 8">
    <name type="scientific">Blattamonas nauphoetae</name>
    <dbReference type="NCBI Taxonomy" id="2049346"/>
    <lineage>
        <taxon>Eukaryota</taxon>
        <taxon>Metamonada</taxon>
        <taxon>Preaxostyla</taxon>
        <taxon>Oxymonadida</taxon>
        <taxon>Blattamonas</taxon>
    </lineage>
</organism>
<dbReference type="Proteomes" id="UP001281761">
    <property type="component" value="Unassembled WGS sequence"/>
</dbReference>
<feature type="domain" description="Importin N-terminal" evidence="6">
    <location>
        <begin position="37"/>
        <end position="126"/>
    </location>
</feature>
<dbReference type="PANTHER" id="PTHR10527">
    <property type="entry name" value="IMPORTIN BETA"/>
    <property type="match status" value="1"/>
</dbReference>
<evidence type="ECO:0000256" key="2">
    <source>
        <dbReference type="ARBA" id="ARBA00022448"/>
    </source>
</evidence>
<evidence type="ECO:0000259" key="6">
    <source>
        <dbReference type="PROSITE" id="PS50166"/>
    </source>
</evidence>
<dbReference type="InterPro" id="IPR011989">
    <property type="entry name" value="ARM-like"/>
</dbReference>
<protein>
    <recommendedName>
        <fullName evidence="6">Importin N-terminal domain-containing protein</fullName>
    </recommendedName>
</protein>
<comment type="caution">
    <text evidence="7">The sequence shown here is derived from an EMBL/GenBank/DDBJ whole genome shotgun (WGS) entry which is preliminary data.</text>
</comment>
<dbReference type="PROSITE" id="PS50166">
    <property type="entry name" value="IMPORTIN_B_NT"/>
    <property type="match status" value="1"/>
</dbReference>
<evidence type="ECO:0000256" key="5">
    <source>
        <dbReference type="ARBA" id="ARBA00022927"/>
    </source>
</evidence>